<dbReference type="Gene3D" id="3.90.1170.50">
    <property type="entry name" value="Aldehyde oxidase/xanthine dehydrogenase, a/b hammerhead"/>
    <property type="match status" value="1"/>
</dbReference>
<protein>
    <submittedName>
        <fullName evidence="2">Aldehyde oxidase and xanthine dehydrogenase, a/b hammerhead domain protein</fullName>
        <ecNumber evidence="2">1.-.-.-</ecNumber>
    </submittedName>
</protein>
<evidence type="ECO:0000313" key="2">
    <source>
        <dbReference type="EMBL" id="EQD74850.1"/>
    </source>
</evidence>
<proteinExistence type="predicted"/>
<dbReference type="Pfam" id="PF01315">
    <property type="entry name" value="Ald_Xan_dh_C"/>
    <property type="match status" value="1"/>
</dbReference>
<reference evidence="2" key="1">
    <citation type="submission" date="2013-08" db="EMBL/GenBank/DDBJ databases">
        <authorList>
            <person name="Mendez C."/>
            <person name="Richter M."/>
            <person name="Ferrer M."/>
            <person name="Sanchez J."/>
        </authorList>
    </citation>
    <scope>NUCLEOTIDE SEQUENCE</scope>
</reference>
<organism evidence="2">
    <name type="scientific">mine drainage metagenome</name>
    <dbReference type="NCBI Taxonomy" id="410659"/>
    <lineage>
        <taxon>unclassified sequences</taxon>
        <taxon>metagenomes</taxon>
        <taxon>ecological metagenomes</taxon>
    </lineage>
</organism>
<feature type="non-terminal residue" evidence="2">
    <location>
        <position position="64"/>
    </location>
</feature>
<dbReference type="AlphaFoldDB" id="T1CXK2"/>
<name>T1CXK2_9ZZZZ</name>
<dbReference type="GO" id="GO:0016491">
    <property type="term" value="F:oxidoreductase activity"/>
    <property type="evidence" value="ECO:0007669"/>
    <property type="project" value="UniProtKB-KW"/>
</dbReference>
<feature type="domain" description="Aldehyde oxidase/xanthine dehydrogenase a/b hammerhead" evidence="1">
    <location>
        <begin position="26"/>
        <end position="64"/>
    </location>
</feature>
<dbReference type="SUPFAM" id="SSF54665">
    <property type="entry name" value="CO dehydrogenase molybdoprotein N-domain-like"/>
    <property type="match status" value="1"/>
</dbReference>
<dbReference type="InterPro" id="IPR036856">
    <property type="entry name" value="Ald_Oxase/Xan_DH_a/b_sf"/>
</dbReference>
<comment type="caution">
    <text evidence="2">The sequence shown here is derived from an EMBL/GenBank/DDBJ whole genome shotgun (WGS) entry which is preliminary data.</text>
</comment>
<sequence length="64" mass="7212">MASAPAPDYRLLGRRIPYIEGPLKVTGRAEYTDDLSRPNQLVGRLLRSPWPHARLTSIDVRAAR</sequence>
<keyword evidence="2" id="KW-0560">Oxidoreductase</keyword>
<evidence type="ECO:0000259" key="1">
    <source>
        <dbReference type="Pfam" id="PF01315"/>
    </source>
</evidence>
<dbReference type="EMBL" id="AUZY01001444">
    <property type="protein sequence ID" value="EQD74850.1"/>
    <property type="molecule type" value="Genomic_DNA"/>
</dbReference>
<gene>
    <name evidence="2" type="ORF">B1B_02438</name>
</gene>
<reference evidence="2" key="2">
    <citation type="journal article" date="2014" name="ISME J.">
        <title>Microbial stratification in low pH oxic and suboxic macroscopic growths along an acid mine drainage.</title>
        <authorList>
            <person name="Mendez-Garcia C."/>
            <person name="Mesa V."/>
            <person name="Sprenger R.R."/>
            <person name="Richter M."/>
            <person name="Diez M.S."/>
            <person name="Solano J."/>
            <person name="Bargiela R."/>
            <person name="Golyshina O.V."/>
            <person name="Manteca A."/>
            <person name="Ramos J.L."/>
            <person name="Gallego J.R."/>
            <person name="Llorente I."/>
            <person name="Martins Dos Santos V.A."/>
            <person name="Jensen O.N."/>
            <person name="Pelaez A.I."/>
            <person name="Sanchez J."/>
            <person name="Ferrer M."/>
        </authorList>
    </citation>
    <scope>NUCLEOTIDE SEQUENCE</scope>
</reference>
<dbReference type="EC" id="1.-.-.-" evidence="2"/>
<dbReference type="InterPro" id="IPR000674">
    <property type="entry name" value="Ald_Oxase/Xan_DH_a/b"/>
</dbReference>
<accession>T1CXK2</accession>